<comment type="caution">
    <text evidence="1">The sequence shown here is derived from an EMBL/GenBank/DDBJ whole genome shotgun (WGS) entry which is preliminary data.</text>
</comment>
<sequence>MLSVNLEPYTSTLRLLKHCRKLNRNEENFQHIILQDMNMTSNWSLMYIEYVVGTFSNWICNAANVKNGLSLSVSFSLSIRTLNKLQCDGCYFYSVGVRETYDFSSTPLKPHVFFLLLYHL</sequence>
<dbReference type="Proteomes" id="UP000825935">
    <property type="component" value="Chromosome 35"/>
</dbReference>
<name>A0A8T2QGS9_CERRI</name>
<reference evidence="1" key="1">
    <citation type="submission" date="2021-08" db="EMBL/GenBank/DDBJ databases">
        <title>WGS assembly of Ceratopteris richardii.</title>
        <authorList>
            <person name="Marchant D.B."/>
            <person name="Chen G."/>
            <person name="Jenkins J."/>
            <person name="Shu S."/>
            <person name="Leebens-Mack J."/>
            <person name="Grimwood J."/>
            <person name="Schmutz J."/>
            <person name="Soltis P."/>
            <person name="Soltis D."/>
            <person name="Chen Z.-H."/>
        </authorList>
    </citation>
    <scope>NUCLEOTIDE SEQUENCE</scope>
    <source>
        <strain evidence="1">Whitten #5841</strain>
        <tissue evidence="1">Leaf</tissue>
    </source>
</reference>
<keyword evidence="2" id="KW-1185">Reference proteome</keyword>
<gene>
    <name evidence="1" type="ORF">KP509_35G027300</name>
</gene>
<dbReference type="EMBL" id="CM035440">
    <property type="protein sequence ID" value="KAH7282371.1"/>
    <property type="molecule type" value="Genomic_DNA"/>
</dbReference>
<dbReference type="AlphaFoldDB" id="A0A8T2QGS9"/>
<protein>
    <submittedName>
        <fullName evidence="1">Uncharacterized protein</fullName>
    </submittedName>
</protein>
<proteinExistence type="predicted"/>
<evidence type="ECO:0000313" key="2">
    <source>
        <dbReference type="Proteomes" id="UP000825935"/>
    </source>
</evidence>
<evidence type="ECO:0000313" key="1">
    <source>
        <dbReference type="EMBL" id="KAH7282371.1"/>
    </source>
</evidence>
<accession>A0A8T2QGS9</accession>
<organism evidence="1 2">
    <name type="scientific">Ceratopteris richardii</name>
    <name type="common">Triangle waterfern</name>
    <dbReference type="NCBI Taxonomy" id="49495"/>
    <lineage>
        <taxon>Eukaryota</taxon>
        <taxon>Viridiplantae</taxon>
        <taxon>Streptophyta</taxon>
        <taxon>Embryophyta</taxon>
        <taxon>Tracheophyta</taxon>
        <taxon>Polypodiopsida</taxon>
        <taxon>Polypodiidae</taxon>
        <taxon>Polypodiales</taxon>
        <taxon>Pteridineae</taxon>
        <taxon>Pteridaceae</taxon>
        <taxon>Parkerioideae</taxon>
        <taxon>Ceratopteris</taxon>
    </lineage>
</organism>